<feature type="compositionally biased region" description="Basic and acidic residues" evidence="1">
    <location>
        <begin position="19"/>
        <end position="34"/>
    </location>
</feature>
<protein>
    <submittedName>
        <fullName evidence="2">Helix-turn-helix domain-containing protein</fullName>
    </submittedName>
</protein>
<organism evidence="2 3">
    <name type="scientific">Thalassotalea litorea</name>
    <dbReference type="NCBI Taxonomy" id="2020715"/>
    <lineage>
        <taxon>Bacteria</taxon>
        <taxon>Pseudomonadati</taxon>
        <taxon>Pseudomonadota</taxon>
        <taxon>Gammaproteobacteria</taxon>
        <taxon>Alteromonadales</taxon>
        <taxon>Colwelliaceae</taxon>
        <taxon>Thalassotalea</taxon>
    </lineage>
</organism>
<dbReference type="AlphaFoldDB" id="A0A5R9IC83"/>
<sequence>MAGKQRTLTTAQTSGGHQADNHTGERPVDARELPNLDGSLTGRVERQQAFVRLRAKGQSLRTIAETLNVSVGTLSSWQKDFEVVIAEHRAIELDALKEAIFLTKEQRIQQLHQQYQLLCEELEKRDLSDIDSYRLMELKLKVFQLVKEEFPPCTALE</sequence>
<dbReference type="EMBL" id="VCBC01000018">
    <property type="protein sequence ID" value="TLU61211.1"/>
    <property type="molecule type" value="Genomic_DNA"/>
</dbReference>
<dbReference type="RefSeq" id="WP_138321280.1">
    <property type="nucleotide sequence ID" value="NZ_VCBC01000018.1"/>
</dbReference>
<evidence type="ECO:0000313" key="3">
    <source>
        <dbReference type="Proteomes" id="UP000307790"/>
    </source>
</evidence>
<dbReference type="Proteomes" id="UP000307790">
    <property type="component" value="Unassembled WGS sequence"/>
</dbReference>
<feature type="region of interest" description="Disordered" evidence="1">
    <location>
        <begin position="1"/>
        <end position="37"/>
    </location>
</feature>
<accession>A0A5R9IC83</accession>
<feature type="compositionally biased region" description="Polar residues" evidence="1">
    <location>
        <begin position="1"/>
        <end position="16"/>
    </location>
</feature>
<evidence type="ECO:0000313" key="2">
    <source>
        <dbReference type="EMBL" id="TLU61211.1"/>
    </source>
</evidence>
<name>A0A5R9IC83_9GAMM</name>
<gene>
    <name evidence="2" type="ORF">FE810_15425</name>
</gene>
<proteinExistence type="predicted"/>
<keyword evidence="3" id="KW-1185">Reference proteome</keyword>
<reference evidence="2 3" key="1">
    <citation type="submission" date="2019-05" db="EMBL/GenBank/DDBJ databases">
        <title>Genome sequences of Thalassotalea litorea 1K03283.</title>
        <authorList>
            <person name="Zhang D."/>
        </authorList>
    </citation>
    <scope>NUCLEOTIDE SEQUENCE [LARGE SCALE GENOMIC DNA]</scope>
    <source>
        <strain evidence="2 3">MCCC 1K03283</strain>
    </source>
</reference>
<dbReference type="Pfam" id="PF13384">
    <property type="entry name" value="HTH_23"/>
    <property type="match status" value="1"/>
</dbReference>
<comment type="caution">
    <text evidence="2">The sequence shown here is derived from an EMBL/GenBank/DDBJ whole genome shotgun (WGS) entry which is preliminary data.</text>
</comment>
<evidence type="ECO:0000256" key="1">
    <source>
        <dbReference type="SAM" id="MobiDB-lite"/>
    </source>
</evidence>